<proteinExistence type="predicted"/>
<gene>
    <name evidence="1" type="ORF">TCMB3V08_LOCUS6799</name>
</gene>
<protein>
    <submittedName>
        <fullName evidence="1">(California timema) hypothetical protein</fullName>
    </submittedName>
</protein>
<name>A0A7R9P8L9_TIMCA</name>
<evidence type="ECO:0000313" key="1">
    <source>
        <dbReference type="EMBL" id="CAD7574179.1"/>
    </source>
</evidence>
<accession>A0A7R9P8L9</accession>
<reference evidence="1" key="1">
    <citation type="submission" date="2020-11" db="EMBL/GenBank/DDBJ databases">
        <authorList>
            <person name="Tran Van P."/>
        </authorList>
    </citation>
    <scope>NUCLEOTIDE SEQUENCE</scope>
</reference>
<organism evidence="1">
    <name type="scientific">Timema californicum</name>
    <name type="common">California timema</name>
    <name type="synonym">Walking stick</name>
    <dbReference type="NCBI Taxonomy" id="61474"/>
    <lineage>
        <taxon>Eukaryota</taxon>
        <taxon>Metazoa</taxon>
        <taxon>Ecdysozoa</taxon>
        <taxon>Arthropoda</taxon>
        <taxon>Hexapoda</taxon>
        <taxon>Insecta</taxon>
        <taxon>Pterygota</taxon>
        <taxon>Neoptera</taxon>
        <taxon>Polyneoptera</taxon>
        <taxon>Phasmatodea</taxon>
        <taxon>Timematodea</taxon>
        <taxon>Timematoidea</taxon>
        <taxon>Timematidae</taxon>
        <taxon>Timema</taxon>
    </lineage>
</organism>
<sequence>MGPAVPSEEILGVALLVSDGEVGFRNSNRLFVTLAQTVAYGIGGKAVTHTALEGGNFRLRSGKLRLMTGGFDSLTTTILGGSHYLRQQTVALQLFFNVTEAGLTTIADLVHKETKFRTNNMSLRL</sequence>
<dbReference type="AlphaFoldDB" id="A0A7R9P8L9"/>
<dbReference type="EMBL" id="OE182145">
    <property type="protein sequence ID" value="CAD7574179.1"/>
    <property type="molecule type" value="Genomic_DNA"/>
</dbReference>